<protein>
    <submittedName>
        <fullName evidence="6">Aldo_ket_red domain-containing protein</fullName>
    </submittedName>
</protein>
<dbReference type="InterPro" id="IPR023210">
    <property type="entry name" value="NADP_OxRdtase_dom"/>
</dbReference>
<reference evidence="5" key="1">
    <citation type="journal article" date="2013" name="Genetics">
        <title>The draft genome and transcriptome of Panagrellus redivivus are shaped by the harsh demands of a free-living lifestyle.</title>
        <authorList>
            <person name="Srinivasan J."/>
            <person name="Dillman A.R."/>
            <person name="Macchietto M.G."/>
            <person name="Heikkinen L."/>
            <person name="Lakso M."/>
            <person name="Fracchia K.M."/>
            <person name="Antoshechkin I."/>
            <person name="Mortazavi A."/>
            <person name="Wong G."/>
            <person name="Sternberg P.W."/>
        </authorList>
    </citation>
    <scope>NUCLEOTIDE SEQUENCE [LARGE SCALE GENOMIC DNA]</scope>
    <source>
        <strain evidence="5">MT8872</strain>
    </source>
</reference>
<dbReference type="GO" id="GO:0016616">
    <property type="term" value="F:oxidoreductase activity, acting on the CH-OH group of donors, NAD or NADP as acceptor"/>
    <property type="evidence" value="ECO:0007669"/>
    <property type="project" value="UniProtKB-ARBA"/>
</dbReference>
<keyword evidence="5" id="KW-1185">Reference proteome</keyword>
<dbReference type="Gene3D" id="3.20.20.100">
    <property type="entry name" value="NADP-dependent oxidoreductase domain"/>
    <property type="match status" value="1"/>
</dbReference>
<name>A0A7E4VXP9_PANRE</name>
<evidence type="ECO:0000256" key="2">
    <source>
        <dbReference type="ARBA" id="ARBA00022857"/>
    </source>
</evidence>
<dbReference type="SUPFAM" id="SSF51430">
    <property type="entry name" value="NAD(P)-linked oxidoreductase"/>
    <property type="match status" value="1"/>
</dbReference>
<dbReference type="PANTHER" id="PTHR43827">
    <property type="entry name" value="2,5-DIKETO-D-GLUCONIC ACID REDUCTASE"/>
    <property type="match status" value="1"/>
</dbReference>
<accession>A0A7E4VXP9</accession>
<dbReference type="WBParaSite" id="Pan_g4870.t1">
    <property type="protein sequence ID" value="Pan_g4870.t1"/>
    <property type="gene ID" value="Pan_g4870"/>
</dbReference>
<organism evidence="5 6">
    <name type="scientific">Panagrellus redivivus</name>
    <name type="common">Microworm</name>
    <dbReference type="NCBI Taxonomy" id="6233"/>
    <lineage>
        <taxon>Eukaryota</taxon>
        <taxon>Metazoa</taxon>
        <taxon>Ecdysozoa</taxon>
        <taxon>Nematoda</taxon>
        <taxon>Chromadorea</taxon>
        <taxon>Rhabditida</taxon>
        <taxon>Tylenchina</taxon>
        <taxon>Panagrolaimomorpha</taxon>
        <taxon>Panagrolaimoidea</taxon>
        <taxon>Panagrolaimidae</taxon>
        <taxon>Panagrellus</taxon>
    </lineage>
</organism>
<dbReference type="Pfam" id="PF00248">
    <property type="entry name" value="Aldo_ket_red"/>
    <property type="match status" value="1"/>
</dbReference>
<dbReference type="AlphaFoldDB" id="A0A7E4VXP9"/>
<sequence length="118" mass="13664">MVRNTGCGFNSYCNDIVRMTRSSSCIVRLAEKYGKTPAQILIRQLIQRGISTIPKSTNPDRVRENFNVLDFELTDSEMAEFDKLPGNTRIFVFDFAKNHPWHPWKAELKERLGEELTI</sequence>
<evidence type="ECO:0000313" key="5">
    <source>
        <dbReference type="Proteomes" id="UP000492821"/>
    </source>
</evidence>
<dbReference type="Proteomes" id="UP000492821">
    <property type="component" value="Unassembled WGS sequence"/>
</dbReference>
<reference evidence="6" key="2">
    <citation type="submission" date="2020-10" db="UniProtKB">
        <authorList>
            <consortium name="WormBaseParasite"/>
        </authorList>
    </citation>
    <scope>IDENTIFICATION</scope>
</reference>
<proteinExistence type="inferred from homology"/>
<keyword evidence="2" id="KW-0521">NADP</keyword>
<evidence type="ECO:0000259" key="4">
    <source>
        <dbReference type="Pfam" id="PF00248"/>
    </source>
</evidence>
<comment type="similarity">
    <text evidence="1">Belongs to the aldo/keto reductase family.</text>
</comment>
<keyword evidence="3" id="KW-0560">Oxidoreductase</keyword>
<dbReference type="InterPro" id="IPR020471">
    <property type="entry name" value="AKR"/>
</dbReference>
<evidence type="ECO:0000256" key="1">
    <source>
        <dbReference type="ARBA" id="ARBA00007905"/>
    </source>
</evidence>
<dbReference type="InterPro" id="IPR036812">
    <property type="entry name" value="NAD(P)_OxRdtase_dom_sf"/>
</dbReference>
<dbReference type="PANTHER" id="PTHR43827:SF3">
    <property type="entry name" value="NADP-DEPENDENT OXIDOREDUCTASE DOMAIN-CONTAINING PROTEIN"/>
    <property type="match status" value="1"/>
</dbReference>
<evidence type="ECO:0000256" key="3">
    <source>
        <dbReference type="ARBA" id="ARBA00023002"/>
    </source>
</evidence>
<feature type="domain" description="NADP-dependent oxidoreductase" evidence="4">
    <location>
        <begin position="25"/>
        <end position="84"/>
    </location>
</feature>
<evidence type="ECO:0000313" key="6">
    <source>
        <dbReference type="WBParaSite" id="Pan_g4870.t1"/>
    </source>
</evidence>